<sequence length="392" mass="42091">MKKIFTHLTFYVFVAIIAAIVLGIAAPQTAVKMKFLGSYFIEIIKLFIVPIIFFTIVLGIAGMGNLKKVGRIGLKAVIYFELVSTFSLFIGIAVGLIFKPGHVDTSSLSIPIAKNPSSAENFSWLAFLQSNTTIQALIVAIIVGIIVNNHSKRVTIIDFLGRIAHYLFLVLKYIMYLAPLGAFGGMAFTVGKFGLATLLPLIKLVACVYGASAFFVLIVLGSILKYYGINVLHYLSAIKDEILLVLGTSSSEAALPSMMYKLEKMGCSKAVVGLVIPTGYSFNLDGTSIYLSMAVVFIAQLYQVHLGLEHLVMIILILMLTSKGAAGVTGSGFIVLTTTLSALHSIPVEGLAFLLGVDKFMSEARAITNLIGNGAATIVVSKSEKEFVSPIN</sequence>
<dbReference type="GO" id="GO:0005886">
    <property type="term" value="C:plasma membrane"/>
    <property type="evidence" value="ECO:0007669"/>
    <property type="project" value="UniProtKB-SubCell"/>
</dbReference>
<name>A0A2W7RN76_9BACT</name>
<keyword evidence="2" id="KW-0813">Transport</keyword>
<feature type="transmembrane region" description="Helical" evidence="8">
    <location>
        <begin position="78"/>
        <end position="98"/>
    </location>
</feature>
<feature type="transmembrane region" description="Helical" evidence="8">
    <location>
        <begin position="46"/>
        <end position="66"/>
    </location>
</feature>
<evidence type="ECO:0000256" key="1">
    <source>
        <dbReference type="ARBA" id="ARBA00004651"/>
    </source>
</evidence>
<proteinExistence type="predicted"/>
<evidence type="ECO:0000256" key="4">
    <source>
        <dbReference type="ARBA" id="ARBA00022692"/>
    </source>
</evidence>
<keyword evidence="7 8" id="KW-0472">Membrane</keyword>
<dbReference type="FunFam" id="1.10.3860.10:FF:000001">
    <property type="entry name" value="C4-dicarboxylate transport protein"/>
    <property type="match status" value="1"/>
</dbReference>
<dbReference type="PANTHER" id="PTHR42865:SF1">
    <property type="entry name" value="AEROBIC C4-DICARBOXYLATE TRANSPORT PROTEIN"/>
    <property type="match status" value="1"/>
</dbReference>
<feature type="transmembrane region" description="Helical" evidence="8">
    <location>
        <begin position="198"/>
        <end position="221"/>
    </location>
</feature>
<comment type="caution">
    <text evidence="9">The sequence shown here is derived from an EMBL/GenBank/DDBJ whole genome shotgun (WGS) entry which is preliminary data.</text>
</comment>
<dbReference type="InterPro" id="IPR001991">
    <property type="entry name" value="Na-dicarboxylate_symporter"/>
</dbReference>
<dbReference type="RefSeq" id="WP_211307745.1">
    <property type="nucleotide sequence ID" value="NZ_QKZV01000006.1"/>
</dbReference>
<dbReference type="GO" id="GO:0015366">
    <property type="term" value="F:malate:proton symporter activity"/>
    <property type="evidence" value="ECO:0007669"/>
    <property type="project" value="TreeGrafter"/>
</dbReference>
<evidence type="ECO:0000256" key="2">
    <source>
        <dbReference type="ARBA" id="ARBA00022448"/>
    </source>
</evidence>
<reference evidence="9 10" key="1">
    <citation type="submission" date="2018-06" db="EMBL/GenBank/DDBJ databases">
        <title>Genomic Encyclopedia of Archaeal and Bacterial Type Strains, Phase II (KMG-II): from individual species to whole genera.</title>
        <authorList>
            <person name="Goeker M."/>
        </authorList>
    </citation>
    <scope>NUCLEOTIDE SEQUENCE [LARGE SCALE GENOMIC DNA]</scope>
    <source>
        <strain evidence="9 10">DSM 23241</strain>
    </source>
</reference>
<evidence type="ECO:0000313" key="10">
    <source>
        <dbReference type="Proteomes" id="UP000249720"/>
    </source>
</evidence>
<dbReference type="GO" id="GO:0015141">
    <property type="term" value="F:succinate transmembrane transporter activity"/>
    <property type="evidence" value="ECO:0007669"/>
    <property type="project" value="TreeGrafter"/>
</dbReference>
<dbReference type="Proteomes" id="UP000249720">
    <property type="component" value="Unassembled WGS sequence"/>
</dbReference>
<dbReference type="PRINTS" id="PR00173">
    <property type="entry name" value="EDTRNSPORT"/>
</dbReference>
<dbReference type="Gene3D" id="1.10.3860.10">
    <property type="entry name" value="Sodium:dicarboxylate symporter"/>
    <property type="match status" value="1"/>
</dbReference>
<dbReference type="EMBL" id="QKZV01000006">
    <property type="protein sequence ID" value="PZX61834.1"/>
    <property type="molecule type" value="Genomic_DNA"/>
</dbReference>
<dbReference type="Pfam" id="PF00375">
    <property type="entry name" value="SDF"/>
    <property type="match status" value="1"/>
</dbReference>
<dbReference type="GO" id="GO:0015138">
    <property type="term" value="F:fumarate transmembrane transporter activity"/>
    <property type="evidence" value="ECO:0007669"/>
    <property type="project" value="TreeGrafter"/>
</dbReference>
<dbReference type="InterPro" id="IPR018107">
    <property type="entry name" value="Na-dicarboxylate_symporter_CS"/>
</dbReference>
<feature type="transmembrane region" description="Helical" evidence="8">
    <location>
        <begin position="124"/>
        <end position="147"/>
    </location>
</feature>
<feature type="transmembrane region" description="Helical" evidence="8">
    <location>
        <begin position="280"/>
        <end position="299"/>
    </location>
</feature>
<evidence type="ECO:0000256" key="8">
    <source>
        <dbReference type="SAM" id="Phobius"/>
    </source>
</evidence>
<dbReference type="PANTHER" id="PTHR42865">
    <property type="entry name" value="PROTON/GLUTAMATE-ASPARTATE SYMPORTER"/>
    <property type="match status" value="1"/>
</dbReference>
<evidence type="ECO:0000256" key="7">
    <source>
        <dbReference type="ARBA" id="ARBA00023136"/>
    </source>
</evidence>
<evidence type="ECO:0000256" key="5">
    <source>
        <dbReference type="ARBA" id="ARBA00022847"/>
    </source>
</evidence>
<dbReference type="InterPro" id="IPR036458">
    <property type="entry name" value="Na:dicarbo_symporter_sf"/>
</dbReference>
<keyword evidence="4 8" id="KW-0812">Transmembrane</keyword>
<feature type="transmembrane region" description="Helical" evidence="8">
    <location>
        <begin position="7"/>
        <end position="26"/>
    </location>
</feature>
<keyword evidence="3" id="KW-1003">Cell membrane</keyword>
<keyword evidence="10" id="KW-1185">Reference proteome</keyword>
<dbReference type="SUPFAM" id="SSF118215">
    <property type="entry name" value="Proton glutamate symport protein"/>
    <property type="match status" value="1"/>
</dbReference>
<dbReference type="AlphaFoldDB" id="A0A2W7RN76"/>
<accession>A0A2W7RN76</accession>
<evidence type="ECO:0000313" key="9">
    <source>
        <dbReference type="EMBL" id="PZX61834.1"/>
    </source>
</evidence>
<evidence type="ECO:0000256" key="3">
    <source>
        <dbReference type="ARBA" id="ARBA00022475"/>
    </source>
</evidence>
<keyword evidence="6 8" id="KW-1133">Transmembrane helix</keyword>
<dbReference type="GO" id="GO:0070778">
    <property type="term" value="P:L-aspartate transmembrane transport"/>
    <property type="evidence" value="ECO:0007669"/>
    <property type="project" value="TreeGrafter"/>
</dbReference>
<gene>
    <name evidence="9" type="ORF">LX80_01995</name>
</gene>
<feature type="transmembrane region" description="Helical" evidence="8">
    <location>
        <begin position="306"/>
        <end position="326"/>
    </location>
</feature>
<keyword evidence="5" id="KW-0769">Symport</keyword>
<protein>
    <submittedName>
        <fullName evidence="9">Aerobic C4-dicarboxylate transport protein</fullName>
    </submittedName>
</protein>
<evidence type="ECO:0000256" key="6">
    <source>
        <dbReference type="ARBA" id="ARBA00022989"/>
    </source>
</evidence>
<dbReference type="PROSITE" id="PS00714">
    <property type="entry name" value="NA_DICARBOXYL_SYMP_2"/>
    <property type="match status" value="1"/>
</dbReference>
<organism evidence="9 10">
    <name type="scientific">Hydrotalea sandarakina</name>
    <dbReference type="NCBI Taxonomy" id="1004304"/>
    <lineage>
        <taxon>Bacteria</taxon>
        <taxon>Pseudomonadati</taxon>
        <taxon>Bacteroidota</taxon>
        <taxon>Chitinophagia</taxon>
        <taxon>Chitinophagales</taxon>
        <taxon>Chitinophagaceae</taxon>
        <taxon>Hydrotalea</taxon>
    </lineage>
</organism>
<comment type="subcellular location">
    <subcellularLocation>
        <location evidence="1">Cell membrane</location>
        <topology evidence="1">Multi-pass membrane protein</topology>
    </subcellularLocation>
</comment>